<sequence>QHHHHSHCHHLNPPSLLNSPTKTVSFPHLFVESYSLDLFVELPDSQLNPQTKDQGEQMLCLDGYDKVSVISHCLVLEESVIQGPLHNH</sequence>
<dbReference type="AlphaFoldDB" id="G0ZJE4"/>
<protein>
    <submittedName>
        <fullName evidence="1">Dyslexia susceptibility 1 candidate 1</fullName>
    </submittedName>
</protein>
<proteinExistence type="evidence at transcript level"/>
<name>G0ZJE4_CHEQU</name>
<reference evidence="1" key="2">
    <citation type="submission" date="2011-02" db="EMBL/GenBank/DDBJ databases">
        <authorList>
            <person name="Liu H.-P."/>
            <person name="Chen R.-Y."/>
            <person name="Zhang Q.-X."/>
            <person name="Peng H."/>
            <person name="Wang K.-J."/>
        </authorList>
    </citation>
    <scope>NUCLEOTIDE SEQUENCE</scope>
</reference>
<accession>G0ZJE4</accession>
<evidence type="ECO:0000313" key="1">
    <source>
        <dbReference type="EMBL" id="AEL23141.1"/>
    </source>
</evidence>
<reference evidence="1" key="1">
    <citation type="journal article" date="2011" name="Dev. Comp. Immunol.">
        <title>Differential gene expression profile from haematopoietic tissue stem cells of red claw crayfish, Cherax quadricarinatus, in response to WSSV infection.</title>
        <authorList>
            <person name="Liu H.P."/>
            <person name="Chen R.Y."/>
            <person name="Zhang Q.X."/>
            <person name="Peng H."/>
            <person name="Wang K.J."/>
        </authorList>
    </citation>
    <scope>NUCLEOTIDE SEQUENCE</scope>
</reference>
<feature type="non-terminal residue" evidence="1">
    <location>
        <position position="1"/>
    </location>
</feature>
<dbReference type="EMBL" id="JF284595">
    <property type="protein sequence ID" value="AEL23141.1"/>
    <property type="molecule type" value="mRNA"/>
</dbReference>
<organism evidence="1">
    <name type="scientific">Cherax quadricarinatus</name>
    <name type="common">Australian red claw crayfish</name>
    <dbReference type="NCBI Taxonomy" id="27406"/>
    <lineage>
        <taxon>Eukaryota</taxon>
        <taxon>Metazoa</taxon>
        <taxon>Ecdysozoa</taxon>
        <taxon>Arthropoda</taxon>
        <taxon>Crustacea</taxon>
        <taxon>Multicrustacea</taxon>
        <taxon>Malacostraca</taxon>
        <taxon>Eumalacostraca</taxon>
        <taxon>Eucarida</taxon>
        <taxon>Decapoda</taxon>
        <taxon>Pleocyemata</taxon>
        <taxon>Astacidea</taxon>
        <taxon>Parastacoidea</taxon>
        <taxon>Parastacidae</taxon>
        <taxon>Cherax</taxon>
    </lineage>
</organism>